<sequence length="821" mass="92151">MSCNATQPFLLAANSKTYNSGRLLQLLHVENILRYTSSLNLQGIIYLTTARQQEACSTLPLKFFNVVGEVADYLRLVRRIAALQSHSNCPEIDYSSQLETSRGKVISYDNCNFSISENEEKATFAASMHHSSWSHRSSFPLSDPRLTAWTGYVPPPLSAPGHFAWLRGTEASHQPGFYNLKNPPSTELNVVQYHTTGYQVTKCHTMDHEFTECFTTEYGSRRYGANSYQMSDCHATDNLGRSRQVIEGHRNVLDKIPYQASVCRPTELNKQTSENRLTEKYGGLGYDHGVFPKIISVHSMTGDVSPKSRAKSVTESSVIGQTTATEARTICCDISTAAERIDENVSQHSNNRLGNGVTNNSSCSDVQNSTVTSGTKFQGTEEEKARSCDSVSTLLSPIGTQFDCNESSLTQDGHGRQNAINASGNEINSECYCHDEKHNAKEEFKRTNEGASEKSTRGLNSSSGANNIELNASTLSLTSKIRELCQEKSPQRLVKIKKTAMILQRLHKLRALQLILKKSMLSQGQRVDLLKKMSVLKKEVEHLLNGSTIDEFWKELRGRRNSSPVKMSSSMPNKGNSGRETESCEQPSQTEKSPTKNPCSFTENSFDSEQNGEKQSRSDKIVYRMNVFEKLGLFMGQKADKFSNEALVNGAESINKNTQMSPDEKRFENFPEVSSEEKHQQFTSHFDLAKCVDVEKFERSGKAFENREEGQRNEHLPVKSENPANTLVDKTFPNDWRSAYVCDNPTNQSTLRDDTSKRNQAEENVFSDKPAVKRRRKTIPRKISVKPRATQSIESEWEATYCRTPLQDVKNKGKLITEPLL</sequence>
<feature type="region of interest" description="Disordered" evidence="1">
    <location>
        <begin position="348"/>
        <end position="378"/>
    </location>
</feature>
<proteinExistence type="predicted"/>
<organism evidence="2 3">
    <name type="scientific">Acropora cervicornis</name>
    <name type="common">Staghorn coral</name>
    <dbReference type="NCBI Taxonomy" id="6130"/>
    <lineage>
        <taxon>Eukaryota</taxon>
        <taxon>Metazoa</taxon>
        <taxon>Cnidaria</taxon>
        <taxon>Anthozoa</taxon>
        <taxon>Hexacorallia</taxon>
        <taxon>Scleractinia</taxon>
        <taxon>Astrocoeniina</taxon>
        <taxon>Acroporidae</taxon>
        <taxon>Acropora</taxon>
    </lineage>
</organism>
<dbReference type="AlphaFoldDB" id="A0AAD9R6B4"/>
<feature type="compositionally biased region" description="Basic and acidic residues" evidence="1">
    <location>
        <begin position="443"/>
        <end position="456"/>
    </location>
</feature>
<evidence type="ECO:0000256" key="1">
    <source>
        <dbReference type="SAM" id="MobiDB-lite"/>
    </source>
</evidence>
<feature type="compositionally biased region" description="Polar residues" evidence="1">
    <location>
        <begin position="561"/>
        <end position="576"/>
    </location>
</feature>
<protein>
    <submittedName>
        <fullName evidence="2">Uncharacterized protein</fullName>
    </submittedName>
</protein>
<dbReference type="EMBL" id="JARQWQ010000002">
    <property type="protein sequence ID" value="KAK2573606.1"/>
    <property type="molecule type" value="Genomic_DNA"/>
</dbReference>
<evidence type="ECO:0000313" key="3">
    <source>
        <dbReference type="Proteomes" id="UP001249851"/>
    </source>
</evidence>
<gene>
    <name evidence="2" type="ORF">P5673_001277</name>
</gene>
<dbReference type="Proteomes" id="UP001249851">
    <property type="component" value="Unassembled WGS sequence"/>
</dbReference>
<reference evidence="2" key="1">
    <citation type="journal article" date="2023" name="G3 (Bethesda)">
        <title>Whole genome assembly and annotation of the endangered Caribbean coral Acropora cervicornis.</title>
        <authorList>
            <person name="Selwyn J.D."/>
            <person name="Vollmer S.V."/>
        </authorList>
    </citation>
    <scope>NUCLEOTIDE SEQUENCE</scope>
    <source>
        <strain evidence="2">K2</strain>
    </source>
</reference>
<feature type="compositionally biased region" description="Polar residues" evidence="1">
    <location>
        <begin position="583"/>
        <end position="609"/>
    </location>
</feature>
<reference evidence="2" key="2">
    <citation type="journal article" date="2023" name="Science">
        <title>Genomic signatures of disease resistance in endangered staghorn corals.</title>
        <authorList>
            <person name="Vollmer S.V."/>
            <person name="Selwyn J.D."/>
            <person name="Despard B.A."/>
            <person name="Roesel C.L."/>
        </authorList>
    </citation>
    <scope>NUCLEOTIDE SEQUENCE</scope>
    <source>
        <strain evidence="2">K2</strain>
    </source>
</reference>
<evidence type="ECO:0000313" key="2">
    <source>
        <dbReference type="EMBL" id="KAK2573606.1"/>
    </source>
</evidence>
<keyword evidence="3" id="KW-1185">Reference proteome</keyword>
<feature type="compositionally biased region" description="Basic and acidic residues" evidence="1">
    <location>
        <begin position="751"/>
        <end position="761"/>
    </location>
</feature>
<feature type="region of interest" description="Disordered" evidence="1">
    <location>
        <begin position="705"/>
        <end position="728"/>
    </location>
</feature>
<feature type="region of interest" description="Disordered" evidence="1">
    <location>
        <begin position="560"/>
        <end position="617"/>
    </location>
</feature>
<feature type="region of interest" description="Disordered" evidence="1">
    <location>
        <begin position="743"/>
        <end position="776"/>
    </location>
</feature>
<feature type="region of interest" description="Disordered" evidence="1">
    <location>
        <begin position="443"/>
        <end position="465"/>
    </location>
</feature>
<name>A0AAD9R6B4_ACRCE</name>
<feature type="compositionally biased region" description="Basic and acidic residues" evidence="1">
    <location>
        <begin position="705"/>
        <end position="718"/>
    </location>
</feature>
<comment type="caution">
    <text evidence="2">The sequence shown here is derived from an EMBL/GenBank/DDBJ whole genome shotgun (WGS) entry which is preliminary data.</text>
</comment>
<accession>A0AAD9R6B4</accession>